<comment type="similarity">
    <text evidence="8">Belongs to the myotilin/palladin family.</text>
</comment>
<dbReference type="GO" id="GO:0003779">
    <property type="term" value="F:actin binding"/>
    <property type="evidence" value="ECO:0007669"/>
    <property type="project" value="UniProtKB-KW"/>
</dbReference>
<keyword evidence="7" id="KW-0393">Immunoglobulin domain</keyword>
<dbReference type="FunFam" id="2.60.40.10:FF:000256">
    <property type="entry name" value="myopalladin isoform X1"/>
    <property type="match status" value="1"/>
</dbReference>
<evidence type="ECO:0000313" key="12">
    <source>
        <dbReference type="Proteomes" id="UP000694388"/>
    </source>
</evidence>
<feature type="compositionally biased region" description="Low complexity" evidence="9">
    <location>
        <begin position="769"/>
        <end position="784"/>
    </location>
</feature>
<evidence type="ECO:0000256" key="5">
    <source>
        <dbReference type="ARBA" id="ARBA00023157"/>
    </source>
</evidence>
<feature type="compositionally biased region" description="Polar residues" evidence="9">
    <location>
        <begin position="848"/>
        <end position="870"/>
    </location>
</feature>
<reference evidence="11" key="2">
    <citation type="submission" date="2025-09" db="UniProtKB">
        <authorList>
            <consortium name="Ensembl"/>
        </authorList>
    </citation>
    <scope>IDENTIFICATION</scope>
</reference>
<dbReference type="FunFam" id="2.60.40.10:FF:002203">
    <property type="entry name" value="Titin, tandem duplicate 1"/>
    <property type="match status" value="1"/>
</dbReference>
<keyword evidence="2" id="KW-0963">Cytoplasm</keyword>
<dbReference type="SUPFAM" id="SSF48726">
    <property type="entry name" value="Immunoglobulin"/>
    <property type="match status" value="5"/>
</dbReference>
<evidence type="ECO:0000256" key="1">
    <source>
        <dbReference type="ARBA" id="ARBA00004216"/>
    </source>
</evidence>
<feature type="region of interest" description="Disordered" evidence="9">
    <location>
        <begin position="62"/>
        <end position="139"/>
    </location>
</feature>
<feature type="domain" description="Ig-like" evidence="10">
    <location>
        <begin position="420"/>
        <end position="518"/>
    </location>
</feature>
<keyword evidence="3" id="KW-0597">Phosphoprotein</keyword>
<dbReference type="FunFam" id="2.60.40.10:FF:000032">
    <property type="entry name" value="palladin isoform X1"/>
    <property type="match status" value="1"/>
</dbReference>
<dbReference type="Ensembl" id="ENSEBUT00000025576.1">
    <property type="protein sequence ID" value="ENSEBUP00000025000.1"/>
    <property type="gene ID" value="ENSEBUG00000015432.1"/>
</dbReference>
<evidence type="ECO:0000256" key="9">
    <source>
        <dbReference type="SAM" id="MobiDB-lite"/>
    </source>
</evidence>
<keyword evidence="12" id="KW-1185">Reference proteome</keyword>
<organism evidence="11 12">
    <name type="scientific">Eptatretus burgeri</name>
    <name type="common">Inshore hagfish</name>
    <dbReference type="NCBI Taxonomy" id="7764"/>
    <lineage>
        <taxon>Eukaryota</taxon>
        <taxon>Metazoa</taxon>
        <taxon>Chordata</taxon>
        <taxon>Craniata</taxon>
        <taxon>Vertebrata</taxon>
        <taxon>Cyclostomata</taxon>
        <taxon>Myxini</taxon>
        <taxon>Myxiniformes</taxon>
        <taxon>Myxinidae</taxon>
        <taxon>Eptatretinae</taxon>
        <taxon>Eptatretus</taxon>
    </lineage>
</organism>
<dbReference type="Pfam" id="PF07679">
    <property type="entry name" value="I-set"/>
    <property type="match status" value="5"/>
</dbReference>
<evidence type="ECO:0000313" key="11">
    <source>
        <dbReference type="Ensembl" id="ENSEBUP00000025000.1"/>
    </source>
</evidence>
<evidence type="ECO:0000256" key="7">
    <source>
        <dbReference type="ARBA" id="ARBA00023319"/>
    </source>
</evidence>
<feature type="domain" description="Ig-like" evidence="10">
    <location>
        <begin position="1303"/>
        <end position="1393"/>
    </location>
</feature>
<keyword evidence="5" id="KW-1015">Disulfide bond</keyword>
<dbReference type="PROSITE" id="PS50835">
    <property type="entry name" value="IG_LIKE"/>
    <property type="match status" value="5"/>
</dbReference>
<feature type="compositionally biased region" description="Polar residues" evidence="9">
    <location>
        <begin position="379"/>
        <end position="394"/>
    </location>
</feature>
<feature type="compositionally biased region" description="Polar residues" evidence="9">
    <location>
        <begin position="80"/>
        <end position="108"/>
    </location>
</feature>
<name>A0A8C4R4K1_EPTBU</name>
<feature type="compositionally biased region" description="Polar residues" evidence="9">
    <location>
        <begin position="179"/>
        <end position="194"/>
    </location>
</feature>
<protein>
    <submittedName>
        <fullName evidence="11">Palladin, cytoskeletal associated protein</fullName>
    </submittedName>
</protein>
<feature type="region of interest" description="Disordered" evidence="9">
    <location>
        <begin position="911"/>
        <end position="931"/>
    </location>
</feature>
<evidence type="ECO:0000256" key="6">
    <source>
        <dbReference type="ARBA" id="ARBA00023203"/>
    </source>
</evidence>
<evidence type="ECO:0000256" key="3">
    <source>
        <dbReference type="ARBA" id="ARBA00022553"/>
    </source>
</evidence>
<feature type="region of interest" description="Disordered" evidence="9">
    <location>
        <begin position="1"/>
        <end position="24"/>
    </location>
</feature>
<evidence type="ECO:0000259" key="10">
    <source>
        <dbReference type="PROSITE" id="PS50835"/>
    </source>
</evidence>
<feature type="compositionally biased region" description="Low complexity" evidence="9">
    <location>
        <begin position="358"/>
        <end position="371"/>
    </location>
</feature>
<dbReference type="Proteomes" id="UP000694388">
    <property type="component" value="Unplaced"/>
</dbReference>
<proteinExistence type="inferred from homology"/>
<dbReference type="SMART" id="SM00409">
    <property type="entry name" value="IG"/>
    <property type="match status" value="5"/>
</dbReference>
<sequence>MQKETSESGVSLHGSGFSREMSDPGLIPELSAFLSQEELNKSVHLAREAINDDIAAFVPPAPQLLSGSDTQLNVPLFRPSTENRSMGQDSTSGTTENNSDRQTTQNGTCVRPKQDPGCSNRADPAPGKHNPYLSETDNKKELATKAAALIEELSTLFKAGPRKAGSLRGRREAPLPFTSPVSSDSGYQSPNGNTIRHAANTNARTRPIQPLQQQRTRTDVSQVVQCADKTAEKDHGLLQDRPAPESGDVCAQAGDDVEDGKELQPPHFTHRLKSREVPEGSRVQLDCRLSGNPTPVIRWFCEGKGVEDSPDMQIQVQGDLHCLIIAEAFQEDTGRYTCIASNAVGSDSTSAEVYIEGTTSSDSDTDSPSQDDQTETTKKISMSMNVTPQEQSDGSALDEVPQISSPGCDHVAFDEQTVVPALIFTKPLQDVAAATGQLVVMECRIKGLPSPLVTWFRDRIEIEDSPDFRILQKKPRSAAEPEEICTLVIAEALPEDSGTFICTAENKHGSVSCSARLFVHDIKHGIETAAAASSSMIVESSSYYPTSEPSFLEGLESLLPTVIPKSTEPCETETPIMNVREVANVPNISAAQSSLPSGIYVERPHLKKETITQLPVTIPVIHSEPGDIGVMLGETASGGEIKTSGKIGLHVHFKLPGKDKTSPGTSPGSPGQGVSSPGKEPPPLPVKPKLDPLQLQQLHNQVLLEQQEANVLQQQHQQHWVSPPPLVSIRQTAASNTCAPPAFAVTQTANNMSQSFSYTRPKHFIVSQSLSSASASPNNSPVHSGQVSPPYQTKATPQTTAAISCSVPTQPSTISHQGLTPSSSLWLNTNIVASTASSAFAATGSPLTSFNQSGTSSPNQHTSKSLTQSNSPPPFVQSPAAFLSSVLPSLPSLPPTNAMGLPMYAPATGDCSTTTTSTLPQWTGPAQDEQRAPRNQNFYHASPAQSFMKKQAKATPKICSDDEIRDSKDALMQDLEKKLRLKDEILHNGQSRLTYEEKMARRLLGPHSAASVFQHDEVGETETEAQEYKVSSFEQRLMNEIEFRLERSPVDESDDDVQHDDIPTGRSIAPYLDRKLKHYKAFEGSPVTLSCRLSGTPLPKIYWFKDGVQLSKKSEHYTILREGDGACTLHISEITVDDDGNYTIMAANPQGRISCTGRLMVQTVTGRRCSSQGLPNQSSSRRPRSRSREAGEEGDAVQQKTFRPHFLQAPGDTVAHEGKLCRLDCKVSGLPTPDLSWQLNGRPLHPDPTHKMLVRENGIHSLIIESLAVSDSGTYTCVASNQAGQSSFSLQLSVVAKQLTRAPVFVEKLQNTGVAEGYPVRLECRILAVPAPTIFWKKENEMLQLPRERFGIHQDGSGYVCLLIQPALKEDGGWYTVSAKNEVGISSCTARLDIYAAQWHHQIPQTRRVRPSSGRYAVLTDQGLDVRSAFMTDHTSQAGLVESDEL</sequence>
<dbReference type="PANTHER" id="PTHR47633:SF4">
    <property type="entry name" value="MYOPALLADIN ISOFORM X1"/>
    <property type="match status" value="1"/>
</dbReference>
<dbReference type="FunFam" id="2.60.40.10:FF:001108">
    <property type="entry name" value="palladin isoform X2"/>
    <property type="match status" value="1"/>
</dbReference>
<evidence type="ECO:0000256" key="4">
    <source>
        <dbReference type="ARBA" id="ARBA00022737"/>
    </source>
</evidence>
<dbReference type="Gene3D" id="2.60.40.10">
    <property type="entry name" value="Immunoglobulins"/>
    <property type="match status" value="5"/>
</dbReference>
<keyword evidence="4" id="KW-0677">Repeat</keyword>
<dbReference type="InterPro" id="IPR013783">
    <property type="entry name" value="Ig-like_fold"/>
</dbReference>
<feature type="region of interest" description="Disordered" evidence="9">
    <location>
        <begin position="848"/>
        <end position="877"/>
    </location>
</feature>
<keyword evidence="6" id="KW-0009">Actin-binding</keyword>
<dbReference type="InterPro" id="IPR036179">
    <property type="entry name" value="Ig-like_dom_sf"/>
</dbReference>
<feature type="domain" description="Ig-like" evidence="10">
    <location>
        <begin position="1204"/>
        <end position="1293"/>
    </location>
</feature>
<dbReference type="GeneTree" id="ENSGT00940000153441"/>
<feature type="region of interest" description="Disordered" evidence="9">
    <location>
        <begin position="357"/>
        <end position="398"/>
    </location>
</feature>
<dbReference type="InterPro" id="IPR003599">
    <property type="entry name" value="Ig_sub"/>
</dbReference>
<evidence type="ECO:0000256" key="8">
    <source>
        <dbReference type="ARBA" id="ARBA00061540"/>
    </source>
</evidence>
<feature type="region of interest" description="Disordered" evidence="9">
    <location>
        <begin position="654"/>
        <end position="690"/>
    </location>
</feature>
<feature type="domain" description="Ig-like" evidence="10">
    <location>
        <begin position="266"/>
        <end position="354"/>
    </location>
</feature>
<dbReference type="PANTHER" id="PTHR47633">
    <property type="entry name" value="IMMUNOGLOBULIN"/>
    <property type="match status" value="1"/>
</dbReference>
<feature type="compositionally biased region" description="Low complexity" evidence="9">
    <location>
        <begin position="662"/>
        <end position="678"/>
    </location>
</feature>
<feature type="compositionally biased region" description="Polar residues" evidence="9">
    <location>
        <begin position="785"/>
        <end position="820"/>
    </location>
</feature>
<dbReference type="InterPro" id="IPR013098">
    <property type="entry name" value="Ig_I-set"/>
</dbReference>
<feature type="region of interest" description="Disordered" evidence="9">
    <location>
        <begin position="769"/>
        <end position="820"/>
    </location>
</feature>
<feature type="region of interest" description="Disordered" evidence="9">
    <location>
        <begin position="1166"/>
        <end position="1203"/>
    </location>
</feature>
<evidence type="ECO:0000256" key="2">
    <source>
        <dbReference type="ARBA" id="ARBA00022490"/>
    </source>
</evidence>
<dbReference type="SMART" id="SM00408">
    <property type="entry name" value="IGc2"/>
    <property type="match status" value="5"/>
</dbReference>
<comment type="subcellular location">
    <subcellularLocation>
        <location evidence="1">Cytoplasm</location>
        <location evidence="1">Myofibril</location>
        <location evidence="1">Sarcomere</location>
        <location evidence="1">Z line</location>
    </subcellularLocation>
</comment>
<dbReference type="GO" id="GO:0030018">
    <property type="term" value="C:Z disc"/>
    <property type="evidence" value="ECO:0007669"/>
    <property type="project" value="UniProtKB-SubCell"/>
</dbReference>
<accession>A0A8C4R4K1</accession>
<feature type="compositionally biased region" description="Polar residues" evidence="9">
    <location>
        <begin position="1166"/>
        <end position="1177"/>
    </location>
</feature>
<dbReference type="GO" id="GO:0004672">
    <property type="term" value="F:protein kinase activity"/>
    <property type="evidence" value="ECO:0007669"/>
    <property type="project" value="TreeGrafter"/>
</dbReference>
<feature type="domain" description="Ig-like" evidence="10">
    <location>
        <begin position="1070"/>
        <end position="1165"/>
    </location>
</feature>
<reference evidence="11" key="1">
    <citation type="submission" date="2025-08" db="UniProtKB">
        <authorList>
            <consortium name="Ensembl"/>
        </authorList>
    </citation>
    <scope>IDENTIFICATION</scope>
</reference>
<dbReference type="InterPro" id="IPR007110">
    <property type="entry name" value="Ig-like_dom"/>
</dbReference>
<dbReference type="FunFam" id="2.60.40.10:FF:000761">
    <property type="entry name" value="palladin isoform X2"/>
    <property type="match status" value="1"/>
</dbReference>
<feature type="region of interest" description="Disordered" evidence="9">
    <location>
        <begin position="164"/>
        <end position="194"/>
    </location>
</feature>
<dbReference type="InterPro" id="IPR003598">
    <property type="entry name" value="Ig_sub2"/>
</dbReference>